<dbReference type="InParanoid" id="A0A672S1L8"/>
<evidence type="ECO:0000256" key="11">
    <source>
        <dbReference type="ARBA" id="ARBA00023054"/>
    </source>
</evidence>
<dbReference type="Proteomes" id="UP000472262">
    <property type="component" value="Unassembled WGS sequence"/>
</dbReference>
<dbReference type="GO" id="GO:0007283">
    <property type="term" value="P:spermatogenesis"/>
    <property type="evidence" value="ECO:0007669"/>
    <property type="project" value="UniProtKB-KW"/>
</dbReference>
<dbReference type="InterPro" id="IPR026099">
    <property type="entry name" value="Odf2-rel"/>
</dbReference>
<evidence type="ECO:0000313" key="20">
    <source>
        <dbReference type="Proteomes" id="UP000472262"/>
    </source>
</evidence>
<accession>A0A672S1L8</accession>
<evidence type="ECO:0000256" key="17">
    <source>
        <dbReference type="ARBA" id="ARBA00043200"/>
    </source>
</evidence>
<evidence type="ECO:0000256" key="1">
    <source>
        <dbReference type="ARBA" id="ARBA00004114"/>
    </source>
</evidence>
<protein>
    <recommendedName>
        <fullName evidence="15">Outer dense fiber protein 2</fullName>
    </recommendedName>
    <alternativeName>
        <fullName evidence="16">Cenexin</fullName>
    </alternativeName>
    <alternativeName>
        <fullName evidence="17">Outer dense fiber of sperm tails protein 2</fullName>
    </alternativeName>
</protein>
<feature type="coiled-coil region" evidence="18">
    <location>
        <begin position="458"/>
        <end position="485"/>
    </location>
</feature>
<evidence type="ECO:0000256" key="13">
    <source>
        <dbReference type="ARBA" id="ARBA00023212"/>
    </source>
</evidence>
<dbReference type="GO" id="GO:0000922">
    <property type="term" value="C:spindle pole"/>
    <property type="evidence" value="ECO:0007669"/>
    <property type="project" value="UniProtKB-SubCell"/>
</dbReference>
<feature type="coiled-coil region" evidence="18">
    <location>
        <begin position="116"/>
        <end position="194"/>
    </location>
</feature>
<evidence type="ECO:0000256" key="7">
    <source>
        <dbReference type="ARBA" id="ARBA00022701"/>
    </source>
</evidence>
<keyword evidence="8" id="KW-0221">Differentiation</keyword>
<sequence length="827" mass="94952">MQRKSTTNSSSPPLHVHVNETIPVHVHVKKSTKCSPTKTAQKCLQRCAASVKTKSSLHPTAKVGPMVPWIPPGKVSTRETPFKWEGPSHCLEITPPQEPERSQSPLRIEDLSTDEEEALHGRINQYERKIDSLMTEVSSLKNEQLLERQSERLSASQRVIAEQEEELAEVARELEATEQENSRLRESMEKMLEGNDFGRLERDSLQPDKDVLLRKLLEAEMDSSAAAKQVSALHETVSHEKKMSGSDSTLLTQQKELLLQKLEIFESTNRALRHLLREQHSREMDSLRLLEQTDVLLKKLSDVEAENSRILVKLQDKEREINQLTSLLESEKESAKTTSELSKVLESTRAHLQGQLRNKEAENNRLNVQIRNLERSISQQQGEVEQLQNQLQGLRQQVEADKEALKKATRAQKQRAQRSEGTVGQLSAQLLEIEAQLADAVSAAENWSSRHTKEIKERGQLEMEITLLNSRITDLTEQLHGQEEKARTDRDGLLDRLHELNTERTTIRLENQSLKATLPALEEKLTLSQSEVQQVKVSVKQYESLVDSYKAQVRKTRAEADEFSARLQVAESEAQAVRDELDQEIQKVRKQLQGRLTELEPLPEALRHAELQLQEAHEKERLQERRNTELGTSLAELRIKAEQQGSFAEMLRHKNMLLQEENKQLQHKVEGLERKLEEASSQNRELIQVISKREETIHSNQVRLEEKSRECSILTRQLEEALDDARRQVTQTRERAASKERVTQSKIVDLETQLSRTTTELNQLRRAKEEADRRYQRRLQDVKDRLEQSDSTNRSLQNYVQFLKSSYVNVFGDPALTGSSFRTPSPI</sequence>
<comment type="subcellular location">
    <subcellularLocation>
        <location evidence="2">Cell projection</location>
        <location evidence="2">Cilium</location>
        <location evidence="2">Flagellum</location>
    </subcellularLocation>
    <subcellularLocation>
        <location evidence="1">Cytoplasm</location>
        <location evidence="1">Cytoskeleton</location>
        <location evidence="1">Microtubule organizing center</location>
        <location evidence="1">Centrosome</location>
        <location evidence="1">Centriole</location>
    </subcellularLocation>
    <subcellularLocation>
        <location evidence="3">Cytoplasm</location>
        <location evidence="3">Cytoskeleton</location>
        <location evidence="3">Spindle pole</location>
    </subcellularLocation>
</comment>
<keyword evidence="9" id="KW-0282">Flagellum</keyword>
<keyword evidence="14" id="KW-0966">Cell projection</keyword>
<dbReference type="GO" id="GO:0031514">
    <property type="term" value="C:motile cilium"/>
    <property type="evidence" value="ECO:0007669"/>
    <property type="project" value="UniProtKB-SubCell"/>
</dbReference>
<dbReference type="GO" id="GO:0005874">
    <property type="term" value="C:microtubule"/>
    <property type="evidence" value="ECO:0007669"/>
    <property type="project" value="UniProtKB-KW"/>
</dbReference>
<evidence type="ECO:0000256" key="3">
    <source>
        <dbReference type="ARBA" id="ARBA00004647"/>
    </source>
</evidence>
<dbReference type="FunCoup" id="A0A672S1L8">
    <property type="interactions" value="345"/>
</dbReference>
<keyword evidence="5" id="KW-0217">Developmental protein</keyword>
<evidence type="ECO:0000256" key="15">
    <source>
        <dbReference type="ARBA" id="ARBA00040458"/>
    </source>
</evidence>
<feature type="coiled-coil region" evidence="18">
    <location>
        <begin position="539"/>
        <end position="781"/>
    </location>
</feature>
<keyword evidence="11 18" id="KW-0175">Coiled coil</keyword>
<dbReference type="OMA" id="QKARCER"/>
<evidence type="ECO:0000256" key="18">
    <source>
        <dbReference type="SAM" id="Coils"/>
    </source>
</evidence>
<evidence type="ECO:0000256" key="10">
    <source>
        <dbReference type="ARBA" id="ARBA00022871"/>
    </source>
</evidence>
<evidence type="ECO:0000256" key="8">
    <source>
        <dbReference type="ARBA" id="ARBA00022782"/>
    </source>
</evidence>
<evidence type="ECO:0000256" key="12">
    <source>
        <dbReference type="ARBA" id="ARBA00023069"/>
    </source>
</evidence>
<gene>
    <name evidence="19" type="primary">LOC107584531</name>
</gene>
<keyword evidence="13" id="KW-0206">Cytoskeleton</keyword>
<dbReference type="Gene3D" id="1.10.287.1490">
    <property type="match status" value="1"/>
</dbReference>
<keyword evidence="7" id="KW-0493">Microtubule</keyword>
<evidence type="ECO:0000256" key="2">
    <source>
        <dbReference type="ARBA" id="ARBA00004230"/>
    </source>
</evidence>
<keyword evidence="6" id="KW-0963">Cytoplasm</keyword>
<dbReference type="PANTHER" id="PTHR23162:SF8">
    <property type="entry name" value="OUTER DENSE FIBER PROTEIN 2"/>
    <property type="match status" value="1"/>
</dbReference>
<reference evidence="19" key="1">
    <citation type="submission" date="2025-08" db="UniProtKB">
        <authorList>
            <consortium name="Ensembl"/>
        </authorList>
    </citation>
    <scope>IDENTIFICATION</scope>
</reference>
<dbReference type="GO" id="GO:0005813">
    <property type="term" value="C:centrosome"/>
    <property type="evidence" value="ECO:0007669"/>
    <property type="project" value="TreeGrafter"/>
</dbReference>
<evidence type="ECO:0000256" key="5">
    <source>
        <dbReference type="ARBA" id="ARBA00022473"/>
    </source>
</evidence>
<feature type="coiled-coil region" evidence="18">
    <location>
        <begin position="300"/>
        <end position="415"/>
    </location>
</feature>
<evidence type="ECO:0000256" key="16">
    <source>
        <dbReference type="ARBA" id="ARBA00041830"/>
    </source>
</evidence>
<evidence type="ECO:0000256" key="14">
    <source>
        <dbReference type="ARBA" id="ARBA00023273"/>
    </source>
</evidence>
<proteinExistence type="inferred from homology"/>
<evidence type="ECO:0000313" key="19">
    <source>
        <dbReference type="Ensembl" id="ENSSGRP00000094965.1"/>
    </source>
</evidence>
<dbReference type="GO" id="GO:0030154">
    <property type="term" value="P:cell differentiation"/>
    <property type="evidence" value="ECO:0007669"/>
    <property type="project" value="UniProtKB-KW"/>
</dbReference>
<dbReference type="AlphaFoldDB" id="A0A672S1L8"/>
<dbReference type="GO" id="GO:0005814">
    <property type="term" value="C:centriole"/>
    <property type="evidence" value="ECO:0007669"/>
    <property type="project" value="UniProtKB-SubCell"/>
</dbReference>
<evidence type="ECO:0000256" key="6">
    <source>
        <dbReference type="ARBA" id="ARBA00022490"/>
    </source>
</evidence>
<dbReference type="PANTHER" id="PTHR23162">
    <property type="entry name" value="OUTER DENSE FIBER OF SPERM TAILS 2"/>
    <property type="match status" value="1"/>
</dbReference>
<keyword evidence="20" id="KW-1185">Reference proteome</keyword>
<keyword evidence="10" id="KW-0744">Spermatogenesis</keyword>
<evidence type="ECO:0000256" key="9">
    <source>
        <dbReference type="ARBA" id="ARBA00022846"/>
    </source>
</evidence>
<dbReference type="GO" id="GO:1902017">
    <property type="term" value="P:regulation of cilium assembly"/>
    <property type="evidence" value="ECO:0007669"/>
    <property type="project" value="TreeGrafter"/>
</dbReference>
<comment type="similarity">
    <text evidence="4">Belongs to the ODF2 family.</text>
</comment>
<reference evidence="19" key="2">
    <citation type="submission" date="2025-09" db="UniProtKB">
        <authorList>
            <consortium name="Ensembl"/>
        </authorList>
    </citation>
    <scope>IDENTIFICATION</scope>
</reference>
<keyword evidence="12" id="KW-0969">Cilium</keyword>
<evidence type="ECO:0000256" key="4">
    <source>
        <dbReference type="ARBA" id="ARBA00009316"/>
    </source>
</evidence>
<organism evidence="19 20">
    <name type="scientific">Sinocyclocheilus grahami</name>
    <name type="common">Dianchi golden-line fish</name>
    <name type="synonym">Barbus grahami</name>
    <dbReference type="NCBI Taxonomy" id="75366"/>
    <lineage>
        <taxon>Eukaryota</taxon>
        <taxon>Metazoa</taxon>
        <taxon>Chordata</taxon>
        <taxon>Craniata</taxon>
        <taxon>Vertebrata</taxon>
        <taxon>Euteleostomi</taxon>
        <taxon>Actinopterygii</taxon>
        <taxon>Neopterygii</taxon>
        <taxon>Teleostei</taxon>
        <taxon>Ostariophysi</taxon>
        <taxon>Cypriniformes</taxon>
        <taxon>Cyprinidae</taxon>
        <taxon>Cyprininae</taxon>
        <taxon>Sinocyclocheilus</taxon>
    </lineage>
</organism>
<dbReference type="Ensembl" id="ENSSGRT00000101060.1">
    <property type="protein sequence ID" value="ENSSGRP00000094965.1"/>
    <property type="gene ID" value="ENSSGRG00000047499.1"/>
</dbReference>
<name>A0A672S1L8_SINGR</name>